<dbReference type="Proteomes" id="UP000620550">
    <property type="component" value="Unassembled WGS sequence"/>
</dbReference>
<evidence type="ECO:0000313" key="2">
    <source>
        <dbReference type="Proteomes" id="UP000620550"/>
    </source>
</evidence>
<sequence length="52" mass="6128">MNKKLIVQKTLIIHKNDIKMIKQTAQRRIYAGDTNEYIVLQRLHTSNKTSCK</sequence>
<proteinExistence type="predicted"/>
<reference evidence="2" key="1">
    <citation type="journal article" date="2019" name="Int. J. Syst. Evol. Microbiol.">
        <title>The Global Catalogue of Microorganisms (GCM) 10K type strain sequencing project: providing services to taxonomists for standard genome sequencing and annotation.</title>
        <authorList>
            <consortium name="The Broad Institute Genomics Platform"/>
            <consortium name="The Broad Institute Genome Sequencing Center for Infectious Disease"/>
            <person name="Wu L."/>
            <person name="Ma J."/>
        </authorList>
    </citation>
    <scope>NUCLEOTIDE SEQUENCE [LARGE SCALE GENOMIC DNA]</scope>
    <source>
        <strain evidence="2">CGMCC 1.12966</strain>
    </source>
</reference>
<name>A0ABQ3HV30_9SPHI</name>
<dbReference type="EMBL" id="BNAF01000007">
    <property type="protein sequence ID" value="GHE37528.1"/>
    <property type="molecule type" value="Genomic_DNA"/>
</dbReference>
<organism evidence="1 2">
    <name type="scientific">Sphingobacterium griseoflavum</name>
    <dbReference type="NCBI Taxonomy" id="1474952"/>
    <lineage>
        <taxon>Bacteria</taxon>
        <taxon>Pseudomonadati</taxon>
        <taxon>Bacteroidota</taxon>
        <taxon>Sphingobacteriia</taxon>
        <taxon>Sphingobacteriales</taxon>
        <taxon>Sphingobacteriaceae</taxon>
        <taxon>Sphingobacterium</taxon>
    </lineage>
</organism>
<evidence type="ECO:0000313" key="1">
    <source>
        <dbReference type="EMBL" id="GHE37528.1"/>
    </source>
</evidence>
<accession>A0ABQ3HV30</accession>
<gene>
    <name evidence="1" type="ORF">GCM10017764_20990</name>
</gene>
<protein>
    <submittedName>
        <fullName evidence="1">Uncharacterized protein</fullName>
    </submittedName>
</protein>
<comment type="caution">
    <text evidence="1">The sequence shown here is derived from an EMBL/GenBank/DDBJ whole genome shotgun (WGS) entry which is preliminary data.</text>
</comment>
<keyword evidence="2" id="KW-1185">Reference proteome</keyword>